<keyword evidence="2" id="KW-0347">Helicase</keyword>
<keyword evidence="2" id="KW-0547">Nucleotide-binding</keyword>
<comment type="caution">
    <text evidence="3">The sequence shown here is derived from an EMBL/GenBank/DDBJ whole genome shotgun (WGS) entry which is preliminary data.</text>
</comment>
<dbReference type="PANTHER" id="PTHR47964">
    <property type="entry name" value="ATP-DEPENDENT DNA HELICASE HOMOLOG RECG, CHLOROPLASTIC"/>
    <property type="match status" value="1"/>
</dbReference>
<dbReference type="AlphaFoldDB" id="X0WQQ3"/>
<evidence type="ECO:0000313" key="3">
    <source>
        <dbReference type="EMBL" id="GAG33314.1"/>
    </source>
</evidence>
<dbReference type="GO" id="GO:0006281">
    <property type="term" value="P:DNA repair"/>
    <property type="evidence" value="ECO:0007669"/>
    <property type="project" value="InterPro"/>
</dbReference>
<keyword evidence="1" id="KW-0378">Hydrolase</keyword>
<dbReference type="GO" id="GO:0016787">
    <property type="term" value="F:hydrolase activity"/>
    <property type="evidence" value="ECO:0007669"/>
    <property type="project" value="UniProtKB-KW"/>
</dbReference>
<dbReference type="EMBL" id="BARS01041537">
    <property type="protein sequence ID" value="GAG33314.1"/>
    <property type="molecule type" value="Genomic_DNA"/>
</dbReference>
<dbReference type="GO" id="GO:0003678">
    <property type="term" value="F:DNA helicase activity"/>
    <property type="evidence" value="ECO:0007669"/>
    <property type="project" value="TreeGrafter"/>
</dbReference>
<name>X0WQQ3_9ZZZZ</name>
<proteinExistence type="predicted"/>
<organism evidence="3">
    <name type="scientific">marine sediment metagenome</name>
    <dbReference type="NCBI Taxonomy" id="412755"/>
    <lineage>
        <taxon>unclassified sequences</taxon>
        <taxon>metagenomes</taxon>
        <taxon>ecological metagenomes</taxon>
    </lineage>
</organism>
<dbReference type="PANTHER" id="PTHR47964:SF1">
    <property type="entry name" value="ATP-DEPENDENT DNA HELICASE HOMOLOG RECG, CHLOROPLASTIC"/>
    <property type="match status" value="1"/>
</dbReference>
<gene>
    <name evidence="3" type="ORF">S01H1_63160</name>
</gene>
<reference evidence="3" key="1">
    <citation type="journal article" date="2014" name="Front. Microbiol.">
        <title>High frequency of phylogenetically diverse reductive dehalogenase-homologous genes in deep subseafloor sedimentary metagenomes.</title>
        <authorList>
            <person name="Kawai M."/>
            <person name="Futagami T."/>
            <person name="Toyoda A."/>
            <person name="Takaki Y."/>
            <person name="Nishi S."/>
            <person name="Hori S."/>
            <person name="Arai W."/>
            <person name="Tsubouchi T."/>
            <person name="Morono Y."/>
            <person name="Uchiyama I."/>
            <person name="Ito T."/>
            <person name="Fujiyama A."/>
            <person name="Inagaki F."/>
            <person name="Takami H."/>
        </authorList>
    </citation>
    <scope>NUCLEOTIDE SEQUENCE</scope>
    <source>
        <strain evidence="3">Expedition CK06-06</strain>
    </source>
</reference>
<sequence length="129" mass="15032">MVTGKAALYKHQLQMTNPKFLVLDEKSPEPDEYFSGGVYPACSKLSSRQIKKIIGRVRDAVDELVPEFYNKSFLKKANLIGRKDAFAWIHLPPDEEKLARAKRRLKYDELFLMQLGLALRRFRMQHFST</sequence>
<evidence type="ECO:0000256" key="1">
    <source>
        <dbReference type="ARBA" id="ARBA00022801"/>
    </source>
</evidence>
<evidence type="ECO:0000256" key="2">
    <source>
        <dbReference type="ARBA" id="ARBA00022806"/>
    </source>
</evidence>
<dbReference type="InterPro" id="IPR047112">
    <property type="entry name" value="RecG/Mfd"/>
</dbReference>
<accession>X0WQQ3</accession>
<protein>
    <submittedName>
        <fullName evidence="3">Uncharacterized protein</fullName>
    </submittedName>
</protein>
<feature type="non-terminal residue" evidence="3">
    <location>
        <position position="129"/>
    </location>
</feature>
<keyword evidence="2" id="KW-0067">ATP-binding</keyword>